<feature type="domain" description="GFO/IDH/MocA-like oxidoreductase" evidence="3">
    <location>
        <begin position="149"/>
        <end position="294"/>
    </location>
</feature>
<dbReference type="GeneID" id="92856439"/>
<dbReference type="GO" id="GO:0000166">
    <property type="term" value="F:nucleotide binding"/>
    <property type="evidence" value="ECO:0007669"/>
    <property type="project" value="InterPro"/>
</dbReference>
<name>A0A2B7JR96_CUTAC</name>
<dbReference type="SUPFAM" id="SSF51735">
    <property type="entry name" value="NAD(P)-binding Rossmann-fold domains"/>
    <property type="match status" value="1"/>
</dbReference>
<organism evidence="5 6">
    <name type="scientific">Cutibacterium acnes</name>
    <name type="common">Propionibacterium acnes</name>
    <dbReference type="NCBI Taxonomy" id="1747"/>
    <lineage>
        <taxon>Bacteria</taxon>
        <taxon>Bacillati</taxon>
        <taxon>Actinomycetota</taxon>
        <taxon>Actinomycetes</taxon>
        <taxon>Propionibacteriales</taxon>
        <taxon>Propionibacteriaceae</taxon>
        <taxon>Cutibacterium</taxon>
    </lineage>
</organism>
<dbReference type="PANTHER" id="PTHR43818">
    <property type="entry name" value="BCDNA.GH03377"/>
    <property type="match status" value="1"/>
</dbReference>
<dbReference type="SUPFAM" id="SSF55347">
    <property type="entry name" value="Glyceraldehyde-3-phosphate dehydrogenase-like, C-terminal domain"/>
    <property type="match status" value="1"/>
</dbReference>
<dbReference type="Pfam" id="PF01408">
    <property type="entry name" value="GFO_IDH_MocA"/>
    <property type="match status" value="1"/>
</dbReference>
<dbReference type="Pfam" id="PF22725">
    <property type="entry name" value="GFO_IDH_MocA_C3"/>
    <property type="match status" value="1"/>
</dbReference>
<dbReference type="EMBL" id="MVCE01000002">
    <property type="protein sequence ID" value="PGF34869.1"/>
    <property type="molecule type" value="Genomic_DNA"/>
</dbReference>
<dbReference type="RefSeq" id="WP_002516633.1">
    <property type="nucleotide sequence ID" value="NZ_AP019664.1"/>
</dbReference>
<dbReference type="GO" id="GO:0016491">
    <property type="term" value="F:oxidoreductase activity"/>
    <property type="evidence" value="ECO:0007669"/>
    <property type="project" value="UniProtKB-KW"/>
</dbReference>
<dbReference type="Proteomes" id="UP000256621">
    <property type="component" value="Chromosome"/>
</dbReference>
<feature type="domain" description="Gfo/Idh/MocA-like oxidoreductase N-terminal" evidence="2">
    <location>
        <begin position="12"/>
        <end position="138"/>
    </location>
</feature>
<evidence type="ECO:0000313" key="4">
    <source>
        <dbReference type="EMBL" id="AXM06646.1"/>
    </source>
</evidence>
<gene>
    <name evidence="5" type="ORF">B1B09_04400</name>
    <name evidence="4" type="ORF">DXN06_05425</name>
</gene>
<dbReference type="Gene3D" id="3.30.360.10">
    <property type="entry name" value="Dihydrodipicolinate Reductase, domain 2"/>
    <property type="match status" value="1"/>
</dbReference>
<keyword evidence="1" id="KW-0560">Oxidoreductase</keyword>
<dbReference type="Proteomes" id="UP000226191">
    <property type="component" value="Unassembled WGS sequence"/>
</dbReference>
<dbReference type="OrthoDB" id="9792085at2"/>
<evidence type="ECO:0000313" key="7">
    <source>
        <dbReference type="Proteomes" id="UP000256621"/>
    </source>
</evidence>
<dbReference type="PANTHER" id="PTHR43818:SF11">
    <property type="entry name" value="BCDNA.GH03377"/>
    <property type="match status" value="1"/>
</dbReference>
<dbReference type="EMBL" id="CP031442">
    <property type="protein sequence ID" value="AXM06646.1"/>
    <property type="molecule type" value="Genomic_DNA"/>
</dbReference>
<evidence type="ECO:0000256" key="1">
    <source>
        <dbReference type="ARBA" id="ARBA00023002"/>
    </source>
</evidence>
<evidence type="ECO:0000313" key="6">
    <source>
        <dbReference type="Proteomes" id="UP000226191"/>
    </source>
</evidence>
<reference evidence="4 7" key="2">
    <citation type="submission" date="2018-08" db="EMBL/GenBank/DDBJ databases">
        <title>Genome sequencing of Cutibacterium acnes KCOM 1315.</title>
        <authorList>
            <person name="Kook J.-K."/>
            <person name="Park S.-N."/>
            <person name="Lim Y.K."/>
        </authorList>
    </citation>
    <scope>NUCLEOTIDE SEQUENCE [LARGE SCALE GENOMIC DNA]</scope>
    <source>
        <strain evidence="4 7">KCOM 1315</strain>
    </source>
</reference>
<dbReference type="InterPro" id="IPR036291">
    <property type="entry name" value="NAD(P)-bd_dom_sf"/>
</dbReference>
<accession>A0A2B7JR96</accession>
<dbReference type="InterPro" id="IPR000683">
    <property type="entry name" value="Gfo/Idh/MocA-like_OxRdtase_N"/>
</dbReference>
<sequence>MGVVMEKRRTIGVGVVSLGWMGRLHTRAYKALAEKFPEIDVNIRLVSCCDVVAENRRQAVDRLGFCTAVEDYHDLIGNPEVDVVSICAPNFLHRDIALAAAEVGKPFWIEKPMGTNAKQSRQIAEAAEAKGLVTSVGFNYRHTPSIEFARQLIADGRLGTVTNARAWLIADYASDPHGPLTWRYDRERAGAGVILDLMGHGEDLVQYLLKGRFTEVSAVSETFIRQRPKPLKEGIGHTGWVVSDELGPVGNEDYCAVIARMENGVMCTLESSRVSVGPRAEYIVEIYGTDGSIRWNFEDLNHLQVCLGRNNRALQGYVNCMAGPDFPEFMRFQPGAGTSMGFDDMKVVEAAKFVRGVLDGQQYGPSVADGWASAEVNDAIVASCGDHAWHDVKPVSGRTTFDK</sequence>
<evidence type="ECO:0000259" key="3">
    <source>
        <dbReference type="Pfam" id="PF22725"/>
    </source>
</evidence>
<reference evidence="5 6" key="1">
    <citation type="submission" date="2017-02" db="EMBL/GenBank/DDBJ databases">
        <title>Prevalence of linear plasmids in Cutibacterium acnes isolates obtained from cancerous prostatic tissue.</title>
        <authorList>
            <person name="Davidsson S."/>
            <person name="Bruggemann H."/>
        </authorList>
    </citation>
    <scope>NUCLEOTIDE SEQUENCE [LARGE SCALE GENOMIC DNA]</scope>
    <source>
        <strain evidence="5 6">11-78</strain>
    </source>
</reference>
<proteinExistence type="predicted"/>
<protein>
    <submittedName>
        <fullName evidence="4">Gfo/Idh/MocA family oxidoreductase</fullName>
    </submittedName>
    <submittedName>
        <fullName evidence="5">Myo-inositol 2-dehydrogenase</fullName>
    </submittedName>
</protein>
<dbReference type="InterPro" id="IPR050463">
    <property type="entry name" value="Gfo/Idh/MocA_oxidrdct_glycsds"/>
</dbReference>
<dbReference type="InterPro" id="IPR055170">
    <property type="entry name" value="GFO_IDH_MocA-like_dom"/>
</dbReference>
<dbReference type="AlphaFoldDB" id="A0A2B7JR96"/>
<evidence type="ECO:0000259" key="2">
    <source>
        <dbReference type="Pfam" id="PF01408"/>
    </source>
</evidence>
<evidence type="ECO:0000313" key="5">
    <source>
        <dbReference type="EMBL" id="PGF34869.1"/>
    </source>
</evidence>
<dbReference type="Gene3D" id="3.40.50.720">
    <property type="entry name" value="NAD(P)-binding Rossmann-like Domain"/>
    <property type="match status" value="1"/>
</dbReference>